<name>A0A3G1IVY5_9EUKA</name>
<dbReference type="GO" id="GO:0019843">
    <property type="term" value="F:rRNA binding"/>
    <property type="evidence" value="ECO:0007669"/>
    <property type="project" value="UniProtKB-KW"/>
</dbReference>
<dbReference type="EMBL" id="MF167426">
    <property type="protein sequence ID" value="ASQ40214.1"/>
    <property type="molecule type" value="Genomic_DNA"/>
</dbReference>
<evidence type="ECO:0000256" key="4">
    <source>
        <dbReference type="ARBA" id="ARBA00022980"/>
    </source>
</evidence>
<keyword evidence="3" id="KW-0694">RNA-binding</keyword>
<proteinExistence type="inferred from homology"/>
<dbReference type="Gene3D" id="2.40.30.10">
    <property type="entry name" value="Translation factors"/>
    <property type="match status" value="1"/>
</dbReference>
<keyword evidence="2" id="KW-0699">rRNA-binding</keyword>
<dbReference type="PANTHER" id="PTHR11229">
    <property type="entry name" value="50S RIBOSOMAL PROTEIN L3"/>
    <property type="match status" value="1"/>
</dbReference>
<dbReference type="HAMAP" id="MF_01325_B">
    <property type="entry name" value="Ribosomal_uL3_B"/>
    <property type="match status" value="1"/>
</dbReference>
<dbReference type="SMR" id="A0A3G1IVY5"/>
<dbReference type="Pfam" id="PF00297">
    <property type="entry name" value="Ribosomal_L3"/>
    <property type="match status" value="1"/>
</dbReference>
<dbReference type="GO" id="GO:0006412">
    <property type="term" value="P:translation"/>
    <property type="evidence" value="ECO:0007669"/>
    <property type="project" value="InterPro"/>
</dbReference>
<dbReference type="GO" id="GO:0003735">
    <property type="term" value="F:structural constituent of ribosome"/>
    <property type="evidence" value="ECO:0007669"/>
    <property type="project" value="InterPro"/>
</dbReference>
<keyword evidence="5" id="KW-0687">Ribonucleoprotein</keyword>
<evidence type="ECO:0000313" key="7">
    <source>
        <dbReference type="EMBL" id="ASQ40214.1"/>
    </source>
</evidence>
<accession>A0A3G1IVY5</accession>
<dbReference type="GeneID" id="38572618"/>
<evidence type="ECO:0000256" key="6">
    <source>
        <dbReference type="ARBA" id="ARBA00035213"/>
    </source>
</evidence>
<evidence type="ECO:0000256" key="1">
    <source>
        <dbReference type="ARBA" id="ARBA00006540"/>
    </source>
</evidence>
<dbReference type="FunFam" id="2.40.30.10:FF:000065">
    <property type="entry name" value="50S ribosomal protein L3, chloroplastic"/>
    <property type="match status" value="1"/>
</dbReference>
<gene>
    <name evidence="7" type="primary">rpl13</name>
</gene>
<comment type="similarity">
    <text evidence="1">Belongs to the universal ribosomal protein uL3 family.</text>
</comment>
<keyword evidence="7" id="KW-0934">Plastid</keyword>
<evidence type="ECO:0000256" key="5">
    <source>
        <dbReference type="ARBA" id="ARBA00023274"/>
    </source>
</evidence>
<dbReference type="InterPro" id="IPR009000">
    <property type="entry name" value="Transl_B-barrel_sf"/>
</dbReference>
<sequence>MPIGILGTKLGMTIMFDKRGNQIAVTLVQAGPCTITQIKTKEQDGYNSIQLGYKTATKSKLNKPQLGHLAKTGETSLNFLKEFKNKSNEIIEKNIITVNDFSVNQKIKITGSGKGHGFMGCHKRHNFARGPMTHGSKNHRLPGSIGAGSTPGRVYPGTKMAGNKKSSKTTLLGLEIFFIEPDLNLLVFKGSIPGKKGSLVKITSM</sequence>
<dbReference type="Gene3D" id="3.30.160.810">
    <property type="match status" value="1"/>
</dbReference>
<keyword evidence="4 7" id="KW-0689">Ribosomal protein</keyword>
<dbReference type="InterPro" id="IPR019927">
    <property type="entry name" value="Ribosomal_uL3_bac/org-type"/>
</dbReference>
<evidence type="ECO:0000256" key="2">
    <source>
        <dbReference type="ARBA" id="ARBA00022730"/>
    </source>
</evidence>
<dbReference type="InterPro" id="IPR000597">
    <property type="entry name" value="Ribosomal_uL3"/>
</dbReference>
<dbReference type="AlphaFoldDB" id="A0A3G1IVY5"/>
<organism evidence="7">
    <name type="scientific">Gloeochaete wittrockiana</name>
    <dbReference type="NCBI Taxonomy" id="38269"/>
    <lineage>
        <taxon>Eukaryota</taxon>
        <taxon>Glaucocystophyceae</taxon>
        <taxon>Gloeochaetales</taxon>
        <taxon>Gloeochaetaceae</taxon>
        <taxon>Gloeochaete</taxon>
    </lineage>
</organism>
<evidence type="ECO:0000256" key="3">
    <source>
        <dbReference type="ARBA" id="ARBA00022884"/>
    </source>
</evidence>
<reference evidence="7" key="1">
    <citation type="submission" date="2017-05" db="EMBL/GenBank/DDBJ databases">
        <title>Plastid comparative genomics reveals ancient divergence between Glaucophyte genera.</title>
        <authorList>
            <person name="Figueroa-Martinez F.J."/>
            <person name="Jackson C."/>
            <person name="Reyes-Prieto A."/>
        </authorList>
    </citation>
    <scope>NUCLEOTIDE SEQUENCE</scope>
    <source>
        <strain evidence="7">SAG 46.84</strain>
    </source>
</reference>
<dbReference type="GO" id="GO:0022625">
    <property type="term" value="C:cytosolic large ribosomal subunit"/>
    <property type="evidence" value="ECO:0007669"/>
    <property type="project" value="TreeGrafter"/>
</dbReference>
<protein>
    <recommendedName>
        <fullName evidence="6">Large ribosomal subunit protein uL3c</fullName>
    </recommendedName>
</protein>
<dbReference type="SUPFAM" id="SSF50447">
    <property type="entry name" value="Translation proteins"/>
    <property type="match status" value="1"/>
</dbReference>
<dbReference type="RefSeq" id="YP_009546153.1">
    <property type="nucleotide sequence ID" value="NC_040153.1"/>
</dbReference>
<dbReference type="PANTHER" id="PTHR11229:SF16">
    <property type="entry name" value="LARGE RIBOSOMAL SUBUNIT PROTEIN UL3C"/>
    <property type="match status" value="1"/>
</dbReference>
<dbReference type="NCBIfam" id="TIGR03625">
    <property type="entry name" value="L3_bact"/>
    <property type="match status" value="1"/>
</dbReference>
<geneLocation type="plastid" evidence="7"/>